<name>A0A9D3Y9S9_DREPO</name>
<dbReference type="PANTHER" id="PTHR13748">
    <property type="entry name" value="COBW-RELATED"/>
    <property type="match status" value="1"/>
</dbReference>
<comment type="catalytic activity">
    <reaction evidence="7">
        <text>GTP + H2O = GDP + phosphate + H(+)</text>
        <dbReference type="Rhea" id="RHEA:19669"/>
        <dbReference type="ChEBI" id="CHEBI:15377"/>
        <dbReference type="ChEBI" id="CHEBI:15378"/>
        <dbReference type="ChEBI" id="CHEBI:37565"/>
        <dbReference type="ChEBI" id="CHEBI:43474"/>
        <dbReference type="ChEBI" id="CHEBI:58189"/>
    </reaction>
    <physiologicalReaction direction="left-to-right" evidence="7">
        <dbReference type="Rhea" id="RHEA:19670"/>
    </physiologicalReaction>
</comment>
<dbReference type="GO" id="GO:0005737">
    <property type="term" value="C:cytoplasm"/>
    <property type="evidence" value="ECO:0007669"/>
    <property type="project" value="TreeGrafter"/>
</dbReference>
<keyword evidence="4" id="KW-0342">GTP-binding</keyword>
<dbReference type="Pfam" id="PF07683">
    <property type="entry name" value="CobW_C"/>
    <property type="match status" value="1"/>
</dbReference>
<keyword evidence="5" id="KW-0143">Chaperone</keyword>
<dbReference type="Gene3D" id="3.30.1220.10">
    <property type="entry name" value="CobW-like, C-terminal domain"/>
    <property type="match status" value="1"/>
</dbReference>
<keyword evidence="10" id="KW-1185">Reference proteome</keyword>
<evidence type="ECO:0000256" key="4">
    <source>
        <dbReference type="ARBA" id="ARBA00023134"/>
    </source>
</evidence>
<dbReference type="InterPro" id="IPR003495">
    <property type="entry name" value="CobW/HypB/UreG_nucleotide-bd"/>
</dbReference>
<comment type="similarity">
    <text evidence="6">Belongs to the SIMIBI class G3E GTPase family. ZNG1 subfamily.</text>
</comment>
<dbReference type="SMART" id="SM00833">
    <property type="entry name" value="CobW_C"/>
    <property type="match status" value="1"/>
</dbReference>
<evidence type="ECO:0000256" key="5">
    <source>
        <dbReference type="ARBA" id="ARBA00023186"/>
    </source>
</evidence>
<dbReference type="SUPFAM" id="SSF90002">
    <property type="entry name" value="Hypothetical protein YjiA, C-terminal domain"/>
    <property type="match status" value="1"/>
</dbReference>
<dbReference type="Gene3D" id="3.40.50.300">
    <property type="entry name" value="P-loop containing nucleotide triphosphate hydrolases"/>
    <property type="match status" value="1"/>
</dbReference>
<dbReference type="InterPro" id="IPR027417">
    <property type="entry name" value="P-loop_NTPase"/>
</dbReference>
<reference evidence="9" key="2">
    <citation type="submission" date="2020-11" db="EMBL/GenBank/DDBJ databases">
        <authorList>
            <person name="McCartney M.A."/>
            <person name="Auch B."/>
            <person name="Kono T."/>
            <person name="Mallez S."/>
            <person name="Becker A."/>
            <person name="Gohl D.M."/>
            <person name="Silverstein K.A.T."/>
            <person name="Koren S."/>
            <person name="Bechman K.B."/>
            <person name="Herman A."/>
            <person name="Abrahante J.E."/>
            <person name="Garbe J."/>
        </authorList>
    </citation>
    <scope>NUCLEOTIDE SEQUENCE</scope>
    <source>
        <strain evidence="9">Duluth1</strain>
        <tissue evidence="9">Whole animal</tissue>
    </source>
</reference>
<evidence type="ECO:0000256" key="1">
    <source>
        <dbReference type="ARBA" id="ARBA00022741"/>
    </source>
</evidence>
<keyword evidence="3" id="KW-0862">Zinc</keyword>
<dbReference type="PANTHER" id="PTHR13748:SF31">
    <property type="entry name" value="ZINC-REGULATED GTPASE METALLOPROTEIN ACTIVATOR 1A-RELATED"/>
    <property type="match status" value="1"/>
</dbReference>
<gene>
    <name evidence="9" type="ORF">DPMN_082312</name>
</gene>
<evidence type="ECO:0000313" key="9">
    <source>
        <dbReference type="EMBL" id="KAH3694871.1"/>
    </source>
</evidence>
<dbReference type="Pfam" id="PF02492">
    <property type="entry name" value="cobW"/>
    <property type="match status" value="1"/>
</dbReference>
<dbReference type="InterPro" id="IPR011629">
    <property type="entry name" value="CobW-like_C"/>
</dbReference>
<feature type="domain" description="CobW C-terminal" evidence="8">
    <location>
        <begin position="110"/>
        <end position="212"/>
    </location>
</feature>
<evidence type="ECO:0000256" key="3">
    <source>
        <dbReference type="ARBA" id="ARBA00022833"/>
    </source>
</evidence>
<dbReference type="InterPro" id="IPR036627">
    <property type="entry name" value="CobW-likC_sf"/>
</dbReference>
<sequence>MIDAKYSWKYLAEKKEDGSINECTRQIAMADVLIVNKTDLISSDDLHELNNTIRSINMSAKVIETSHAKTDLGDILDLNAYGDLSPARLADTFHGRGFSSSDKHIIDKSVTSLTLEVRGLANQGLLDSFLQNVLWERSLQNSHGDTITLYRLKGVICTGDSQPRCVVQAVQELYDFHPTTPWLPGETRTNILVFIGKNLDRDVLEREFKKCITDIS</sequence>
<reference evidence="9" key="1">
    <citation type="journal article" date="2019" name="bioRxiv">
        <title>The Genome of the Zebra Mussel, Dreissena polymorpha: A Resource for Invasive Species Research.</title>
        <authorList>
            <person name="McCartney M.A."/>
            <person name="Auch B."/>
            <person name="Kono T."/>
            <person name="Mallez S."/>
            <person name="Zhang Y."/>
            <person name="Obille A."/>
            <person name="Becker A."/>
            <person name="Abrahante J.E."/>
            <person name="Garbe J."/>
            <person name="Badalamenti J.P."/>
            <person name="Herman A."/>
            <person name="Mangelson H."/>
            <person name="Liachko I."/>
            <person name="Sullivan S."/>
            <person name="Sone E.D."/>
            <person name="Koren S."/>
            <person name="Silverstein K.A.T."/>
            <person name="Beckman K.B."/>
            <person name="Gohl D.M."/>
        </authorList>
    </citation>
    <scope>NUCLEOTIDE SEQUENCE</scope>
    <source>
        <strain evidence="9">Duluth1</strain>
        <tissue evidence="9">Whole animal</tissue>
    </source>
</reference>
<dbReference type="AlphaFoldDB" id="A0A9D3Y9S9"/>
<proteinExistence type="inferred from homology"/>
<organism evidence="9 10">
    <name type="scientific">Dreissena polymorpha</name>
    <name type="common">Zebra mussel</name>
    <name type="synonym">Mytilus polymorpha</name>
    <dbReference type="NCBI Taxonomy" id="45954"/>
    <lineage>
        <taxon>Eukaryota</taxon>
        <taxon>Metazoa</taxon>
        <taxon>Spiralia</taxon>
        <taxon>Lophotrochozoa</taxon>
        <taxon>Mollusca</taxon>
        <taxon>Bivalvia</taxon>
        <taxon>Autobranchia</taxon>
        <taxon>Heteroconchia</taxon>
        <taxon>Euheterodonta</taxon>
        <taxon>Imparidentia</taxon>
        <taxon>Neoheterodontei</taxon>
        <taxon>Myida</taxon>
        <taxon>Dreissenoidea</taxon>
        <taxon>Dreissenidae</taxon>
        <taxon>Dreissena</taxon>
    </lineage>
</organism>
<comment type="caution">
    <text evidence="9">The sequence shown here is derived from an EMBL/GenBank/DDBJ whole genome shotgun (WGS) entry which is preliminary data.</text>
</comment>
<evidence type="ECO:0000256" key="6">
    <source>
        <dbReference type="ARBA" id="ARBA00034320"/>
    </source>
</evidence>
<dbReference type="GO" id="GO:0016787">
    <property type="term" value="F:hydrolase activity"/>
    <property type="evidence" value="ECO:0007669"/>
    <property type="project" value="UniProtKB-KW"/>
</dbReference>
<evidence type="ECO:0000256" key="2">
    <source>
        <dbReference type="ARBA" id="ARBA00022801"/>
    </source>
</evidence>
<accession>A0A9D3Y9S9</accession>
<dbReference type="Proteomes" id="UP000828390">
    <property type="component" value="Unassembled WGS sequence"/>
</dbReference>
<dbReference type="GO" id="GO:0005525">
    <property type="term" value="F:GTP binding"/>
    <property type="evidence" value="ECO:0007669"/>
    <property type="project" value="UniProtKB-KW"/>
</dbReference>
<dbReference type="EMBL" id="JAIWYP010000016">
    <property type="protein sequence ID" value="KAH3694871.1"/>
    <property type="molecule type" value="Genomic_DNA"/>
</dbReference>
<keyword evidence="1" id="KW-0547">Nucleotide-binding</keyword>
<keyword evidence="2" id="KW-0378">Hydrolase</keyword>
<protein>
    <recommendedName>
        <fullName evidence="8">CobW C-terminal domain-containing protein</fullName>
    </recommendedName>
</protein>
<dbReference type="InterPro" id="IPR051316">
    <property type="entry name" value="Zinc-reg_GTPase_activator"/>
</dbReference>
<evidence type="ECO:0000313" key="10">
    <source>
        <dbReference type="Proteomes" id="UP000828390"/>
    </source>
</evidence>
<evidence type="ECO:0000256" key="7">
    <source>
        <dbReference type="ARBA" id="ARBA00049117"/>
    </source>
</evidence>
<evidence type="ECO:0000259" key="8">
    <source>
        <dbReference type="SMART" id="SM00833"/>
    </source>
</evidence>